<dbReference type="Pfam" id="PF11799">
    <property type="entry name" value="IMS_C"/>
    <property type="match status" value="1"/>
</dbReference>
<feature type="domain" description="UmuC" evidence="16">
    <location>
        <begin position="5"/>
        <end position="185"/>
    </location>
</feature>
<dbReference type="Gene3D" id="3.30.70.270">
    <property type="match status" value="1"/>
</dbReference>
<dbReference type="STRING" id="314283.MED297_03315"/>
<comment type="similarity">
    <text evidence="2 15">Belongs to the DNA polymerase type-Y family.</text>
</comment>
<keyword evidence="3 15" id="KW-0515">Mutator protein</keyword>
<evidence type="ECO:0000256" key="2">
    <source>
        <dbReference type="ARBA" id="ARBA00010945"/>
    </source>
</evidence>
<dbReference type="EMBL" id="AAOE01000032">
    <property type="protein sequence ID" value="EAR07796.1"/>
    <property type="molecule type" value="Genomic_DNA"/>
</dbReference>
<dbReference type="Gene3D" id="1.10.150.20">
    <property type="entry name" value="5' to 3' exonuclease, C-terminal subdomain"/>
    <property type="match status" value="1"/>
</dbReference>
<dbReference type="InterPro" id="IPR043128">
    <property type="entry name" value="Rev_trsase/Diguanyl_cyclase"/>
</dbReference>
<evidence type="ECO:0000256" key="15">
    <source>
        <dbReference type="HAMAP-Rule" id="MF_01113"/>
    </source>
</evidence>
<keyword evidence="8 15" id="KW-0479">Metal-binding</keyword>
<dbReference type="GO" id="GO:0009432">
    <property type="term" value="P:SOS response"/>
    <property type="evidence" value="ECO:0007669"/>
    <property type="project" value="TreeGrafter"/>
</dbReference>
<name>A4BJD8_9GAMM</name>
<protein>
    <recommendedName>
        <fullName evidence="15">DNA polymerase IV</fullName>
        <shortName evidence="15">Pol IV</shortName>
        <ecNumber evidence="15">2.7.7.7</ecNumber>
    </recommendedName>
</protein>
<comment type="caution">
    <text evidence="17">The sequence shown here is derived from an EMBL/GenBank/DDBJ whole genome shotgun (WGS) entry which is preliminary data.</text>
</comment>
<dbReference type="GO" id="GO:0003887">
    <property type="term" value="F:DNA-directed DNA polymerase activity"/>
    <property type="evidence" value="ECO:0007669"/>
    <property type="project" value="UniProtKB-UniRule"/>
</dbReference>
<keyword evidence="9 15" id="KW-0227">DNA damage</keyword>
<dbReference type="InterPro" id="IPR036775">
    <property type="entry name" value="DNA_pol_Y-fam_lit_finger_sf"/>
</dbReference>
<dbReference type="PANTHER" id="PTHR11076">
    <property type="entry name" value="DNA REPAIR POLYMERASE UMUC / TRANSFERASE FAMILY MEMBER"/>
    <property type="match status" value="1"/>
</dbReference>
<comment type="subcellular location">
    <subcellularLocation>
        <location evidence="1 15">Cytoplasm</location>
    </subcellularLocation>
</comment>
<dbReference type="OrthoDB" id="9808813at2"/>
<keyword evidence="4 15" id="KW-0963">Cytoplasm</keyword>
<accession>A4BJD8</accession>
<evidence type="ECO:0000256" key="9">
    <source>
        <dbReference type="ARBA" id="ARBA00022763"/>
    </source>
</evidence>
<dbReference type="PROSITE" id="PS50173">
    <property type="entry name" value="UMUC"/>
    <property type="match status" value="1"/>
</dbReference>
<comment type="cofactor">
    <cofactor evidence="15">
        <name>Mg(2+)</name>
        <dbReference type="ChEBI" id="CHEBI:18420"/>
    </cofactor>
    <text evidence="15">Binds 2 magnesium ions per subunit.</text>
</comment>
<feature type="binding site" evidence="15">
    <location>
        <position position="9"/>
    </location>
    <ligand>
        <name>Mg(2+)</name>
        <dbReference type="ChEBI" id="CHEBI:18420"/>
    </ligand>
</feature>
<feature type="active site" evidence="15">
    <location>
        <position position="104"/>
    </location>
</feature>
<evidence type="ECO:0000256" key="5">
    <source>
        <dbReference type="ARBA" id="ARBA00022679"/>
    </source>
</evidence>
<evidence type="ECO:0000256" key="4">
    <source>
        <dbReference type="ARBA" id="ARBA00022490"/>
    </source>
</evidence>
<evidence type="ECO:0000256" key="1">
    <source>
        <dbReference type="ARBA" id="ARBA00004496"/>
    </source>
</evidence>
<dbReference type="Pfam" id="PF21999">
    <property type="entry name" value="IMS_HHH_1"/>
    <property type="match status" value="1"/>
</dbReference>
<dbReference type="GO" id="GO:0000287">
    <property type="term" value="F:magnesium ion binding"/>
    <property type="evidence" value="ECO:0007669"/>
    <property type="project" value="UniProtKB-UniRule"/>
</dbReference>
<dbReference type="Pfam" id="PF00817">
    <property type="entry name" value="IMS"/>
    <property type="match status" value="1"/>
</dbReference>
<evidence type="ECO:0000256" key="12">
    <source>
        <dbReference type="ARBA" id="ARBA00023125"/>
    </source>
</evidence>
<dbReference type="EC" id="2.7.7.7" evidence="15"/>
<gene>
    <name evidence="15" type="primary">dinB</name>
    <name evidence="17" type="ORF">MED297_03315</name>
</gene>
<dbReference type="InterPro" id="IPR017961">
    <property type="entry name" value="DNA_pol_Y-fam_little_finger"/>
</dbReference>
<dbReference type="GO" id="GO:0006261">
    <property type="term" value="P:DNA-templated DNA replication"/>
    <property type="evidence" value="ECO:0007669"/>
    <property type="project" value="UniProtKB-UniRule"/>
</dbReference>
<keyword evidence="18" id="KW-1185">Reference proteome</keyword>
<feature type="site" description="Substrate discrimination" evidence="15">
    <location>
        <position position="14"/>
    </location>
</feature>
<dbReference type="Gene3D" id="3.40.1170.60">
    <property type="match status" value="1"/>
</dbReference>
<keyword evidence="5 15" id="KW-0808">Transferase</keyword>
<keyword evidence="12 15" id="KW-0238">DNA-binding</keyword>
<dbReference type="SUPFAM" id="SSF100879">
    <property type="entry name" value="Lesion bypass DNA polymerase (Y-family), little finger domain"/>
    <property type="match status" value="1"/>
</dbReference>
<dbReference type="Proteomes" id="UP000005953">
    <property type="component" value="Unassembled WGS sequence"/>
</dbReference>
<keyword evidence="11 15" id="KW-0239">DNA-directed DNA polymerase</keyword>
<dbReference type="GO" id="GO:0006281">
    <property type="term" value="P:DNA repair"/>
    <property type="evidence" value="ECO:0007669"/>
    <property type="project" value="UniProtKB-UniRule"/>
</dbReference>
<evidence type="ECO:0000256" key="13">
    <source>
        <dbReference type="ARBA" id="ARBA00023204"/>
    </source>
</evidence>
<evidence type="ECO:0000256" key="11">
    <source>
        <dbReference type="ARBA" id="ARBA00022932"/>
    </source>
</evidence>
<comment type="subunit">
    <text evidence="15">Monomer.</text>
</comment>
<evidence type="ECO:0000256" key="7">
    <source>
        <dbReference type="ARBA" id="ARBA00022705"/>
    </source>
</evidence>
<dbReference type="GO" id="GO:0003684">
    <property type="term" value="F:damaged DNA binding"/>
    <property type="evidence" value="ECO:0007669"/>
    <property type="project" value="InterPro"/>
</dbReference>
<dbReference type="HOGENOM" id="CLU_012348_1_2_6"/>
<dbReference type="GO" id="GO:0042276">
    <property type="term" value="P:error-prone translesion synthesis"/>
    <property type="evidence" value="ECO:0007669"/>
    <property type="project" value="TreeGrafter"/>
</dbReference>
<evidence type="ECO:0000256" key="6">
    <source>
        <dbReference type="ARBA" id="ARBA00022695"/>
    </source>
</evidence>
<dbReference type="SUPFAM" id="SSF56672">
    <property type="entry name" value="DNA/RNA polymerases"/>
    <property type="match status" value="1"/>
</dbReference>
<dbReference type="AlphaFoldDB" id="A4BJD8"/>
<dbReference type="InterPro" id="IPR053848">
    <property type="entry name" value="IMS_HHH_1"/>
</dbReference>
<dbReference type="InterPro" id="IPR050116">
    <property type="entry name" value="DNA_polymerase-Y"/>
</dbReference>
<keyword evidence="7 15" id="KW-0235">DNA replication</keyword>
<feature type="binding site" evidence="15">
    <location>
        <position position="103"/>
    </location>
    <ligand>
        <name>Mg(2+)</name>
        <dbReference type="ChEBI" id="CHEBI:18420"/>
    </ligand>
</feature>
<dbReference type="InterPro" id="IPR022880">
    <property type="entry name" value="DNApol_IV"/>
</dbReference>
<evidence type="ECO:0000313" key="17">
    <source>
        <dbReference type="EMBL" id="EAR07796.1"/>
    </source>
</evidence>
<organism evidence="17 18">
    <name type="scientific">Reinekea blandensis MED297</name>
    <dbReference type="NCBI Taxonomy" id="314283"/>
    <lineage>
        <taxon>Bacteria</taxon>
        <taxon>Pseudomonadati</taxon>
        <taxon>Pseudomonadota</taxon>
        <taxon>Gammaproteobacteria</taxon>
        <taxon>Oceanospirillales</taxon>
        <taxon>Saccharospirillaceae</taxon>
        <taxon>Reinekea</taxon>
    </lineage>
</organism>
<dbReference type="Gene3D" id="3.30.1490.100">
    <property type="entry name" value="DNA polymerase, Y-family, little finger domain"/>
    <property type="match status" value="1"/>
</dbReference>
<evidence type="ECO:0000256" key="8">
    <source>
        <dbReference type="ARBA" id="ARBA00022723"/>
    </source>
</evidence>
<reference evidence="17 18" key="1">
    <citation type="submission" date="2006-02" db="EMBL/GenBank/DDBJ databases">
        <authorList>
            <person name="Pinhassi J."/>
            <person name="Pedros-Alio C."/>
            <person name="Ferriera S."/>
            <person name="Johnson J."/>
            <person name="Kravitz S."/>
            <person name="Halpern A."/>
            <person name="Remington K."/>
            <person name="Beeson K."/>
            <person name="Tran B."/>
            <person name="Rogers Y.-H."/>
            <person name="Friedman R."/>
            <person name="Venter J.C."/>
        </authorList>
    </citation>
    <scope>NUCLEOTIDE SEQUENCE [LARGE SCALE GENOMIC DNA]</scope>
    <source>
        <strain evidence="17 18">MED297</strain>
    </source>
</reference>
<dbReference type="InterPro" id="IPR043502">
    <property type="entry name" value="DNA/RNA_pol_sf"/>
</dbReference>
<keyword evidence="10 15" id="KW-0460">Magnesium</keyword>
<dbReference type="PANTHER" id="PTHR11076:SF33">
    <property type="entry name" value="DNA POLYMERASE KAPPA"/>
    <property type="match status" value="1"/>
</dbReference>
<evidence type="ECO:0000313" key="18">
    <source>
        <dbReference type="Proteomes" id="UP000005953"/>
    </source>
</evidence>
<sequence length="365" mass="40848">MSRKIIHIDCDCYYAALEMRDFPELRGRPVAVGGQGPRSVLSTCNYEARHYGLHSAMPSRRALSLCPGLIIQPHRFDVYRAVSEQIRQIFSRYTDRIEPLSLDEAFLDVTDSTWFGGSASMLAEHIRQEIVQETGITVSAGIAPNKFLAKVASEWRKPNGLYSISPEAVDEFLSSLPLKKINGVGSKFSQKLAEHGLHTCGDVLRWSLPRLTQYFGKSGLWLYQRARGIDHRPVGVRSDRKSLSVEHTFDTDLAGESACLTQLTPLLDTLNRRLAAKDPLPIKGVFVKVRFNDFSTTTMERGLPCLRASYEQLLKAACQKSHRGVRLLGLGVRFEEKQSKDQLELWPVATAQGNRASLESSLLSQ</sequence>
<dbReference type="RefSeq" id="WP_008047387.1">
    <property type="nucleotide sequence ID" value="NZ_CH724154.1"/>
</dbReference>
<dbReference type="NCBIfam" id="NF002677">
    <property type="entry name" value="PRK02406.1"/>
    <property type="match status" value="1"/>
</dbReference>
<proteinExistence type="inferred from homology"/>
<evidence type="ECO:0000256" key="3">
    <source>
        <dbReference type="ARBA" id="ARBA00022457"/>
    </source>
</evidence>
<dbReference type="InterPro" id="IPR001126">
    <property type="entry name" value="UmuC"/>
</dbReference>
<comment type="catalytic activity">
    <reaction evidence="14 15">
        <text>DNA(n) + a 2'-deoxyribonucleoside 5'-triphosphate = DNA(n+1) + diphosphate</text>
        <dbReference type="Rhea" id="RHEA:22508"/>
        <dbReference type="Rhea" id="RHEA-COMP:17339"/>
        <dbReference type="Rhea" id="RHEA-COMP:17340"/>
        <dbReference type="ChEBI" id="CHEBI:33019"/>
        <dbReference type="ChEBI" id="CHEBI:61560"/>
        <dbReference type="ChEBI" id="CHEBI:173112"/>
        <dbReference type="EC" id="2.7.7.7"/>
    </reaction>
</comment>
<comment type="function">
    <text evidence="15">Poorly processive, error-prone DNA polymerase involved in untargeted mutagenesis. Copies undamaged DNA at stalled replication forks, which arise in vivo from mismatched or misaligned primer ends. These misaligned primers can be extended by PolIV. Exhibits no 3'-5' exonuclease (proofreading) activity. May be involved in translesional synthesis, in conjunction with the beta clamp from PolIII.</text>
</comment>
<evidence type="ECO:0000259" key="16">
    <source>
        <dbReference type="PROSITE" id="PS50173"/>
    </source>
</evidence>
<dbReference type="GO" id="GO:0005829">
    <property type="term" value="C:cytosol"/>
    <property type="evidence" value="ECO:0007669"/>
    <property type="project" value="TreeGrafter"/>
</dbReference>
<evidence type="ECO:0000256" key="10">
    <source>
        <dbReference type="ARBA" id="ARBA00022842"/>
    </source>
</evidence>
<evidence type="ECO:0000256" key="14">
    <source>
        <dbReference type="ARBA" id="ARBA00049244"/>
    </source>
</evidence>
<dbReference type="HAMAP" id="MF_01113">
    <property type="entry name" value="DNApol_IV"/>
    <property type="match status" value="1"/>
</dbReference>
<dbReference type="CDD" id="cd03586">
    <property type="entry name" value="PolY_Pol_IV_kappa"/>
    <property type="match status" value="1"/>
</dbReference>
<keyword evidence="13 15" id="KW-0234">DNA repair</keyword>
<keyword evidence="6 15" id="KW-0548">Nucleotidyltransferase</keyword>